<protein>
    <submittedName>
        <fullName evidence="1">Uncharacterized protein</fullName>
    </submittedName>
</protein>
<evidence type="ECO:0000313" key="1">
    <source>
        <dbReference type="EMBL" id="PVZ69709.1"/>
    </source>
</evidence>
<gene>
    <name evidence="1" type="ORF">DC094_10435</name>
</gene>
<organism evidence="1 2">
    <name type="scientific">Pelagibaculum spongiae</name>
    <dbReference type="NCBI Taxonomy" id="2080658"/>
    <lineage>
        <taxon>Bacteria</taxon>
        <taxon>Pseudomonadati</taxon>
        <taxon>Pseudomonadota</taxon>
        <taxon>Gammaproteobacteria</taxon>
        <taxon>Oceanospirillales</taxon>
        <taxon>Pelagibaculum</taxon>
    </lineage>
</organism>
<dbReference type="Proteomes" id="UP000244906">
    <property type="component" value="Unassembled WGS sequence"/>
</dbReference>
<reference evidence="1 2" key="1">
    <citation type="submission" date="2018-04" db="EMBL/GenBank/DDBJ databases">
        <title>Thalassorhabdus spongiae gen. nov., sp. nov., isolated from a marine sponge in South-West Iceland.</title>
        <authorList>
            <person name="Knobloch S."/>
            <person name="Daussin A."/>
            <person name="Johannsson R."/>
            <person name="Marteinsson V.T."/>
        </authorList>
    </citation>
    <scope>NUCLEOTIDE SEQUENCE [LARGE SCALE GENOMIC DNA]</scope>
    <source>
        <strain evidence="1 2">Hp12</strain>
    </source>
</reference>
<keyword evidence="2" id="KW-1185">Reference proteome</keyword>
<dbReference type="AlphaFoldDB" id="A0A2V1GUM6"/>
<proteinExistence type="predicted"/>
<name>A0A2V1GUM6_9GAMM</name>
<comment type="caution">
    <text evidence="1">The sequence shown here is derived from an EMBL/GenBank/DDBJ whole genome shotgun (WGS) entry which is preliminary data.</text>
</comment>
<evidence type="ECO:0000313" key="2">
    <source>
        <dbReference type="Proteomes" id="UP000244906"/>
    </source>
</evidence>
<dbReference type="Gene3D" id="3.90.210.10">
    <property type="entry name" value="Heat-Labile Enterotoxin, subunit A"/>
    <property type="match status" value="1"/>
</dbReference>
<dbReference type="EMBL" id="QDDL01000003">
    <property type="protein sequence ID" value="PVZ69709.1"/>
    <property type="molecule type" value="Genomic_DNA"/>
</dbReference>
<sequence length="194" mass="21922">MFVIKQETLESFMTDTNQNIPISLDYGKRQSGVVLYKGFAVRADSRSEGEIFQIGFEEHISRHSVEGRPYPLSYYYGYKTTGYGISTSKGLHILGTGHPYLYADKHYIVDLRDHSFAIDLLASAEEMARDLPSFCSKIQEVNVVGCISNDHVVGVVRHIQKGMLGIDLNVNYKADFLKKIIEYEKKVGEAEVMI</sequence>
<accession>A0A2V1GUM6</accession>